<feature type="domain" description="Peptidase M48" evidence="10">
    <location>
        <begin position="186"/>
        <end position="386"/>
    </location>
</feature>
<keyword evidence="9" id="KW-0812">Transmembrane</keyword>
<dbReference type="InterPro" id="IPR027057">
    <property type="entry name" value="CAXX_Prtase_1"/>
</dbReference>
<keyword evidence="3 8" id="KW-0378">Hydrolase</keyword>
<dbReference type="GO" id="GO:0046872">
    <property type="term" value="F:metal ion binding"/>
    <property type="evidence" value="ECO:0007669"/>
    <property type="project" value="UniProtKB-KW"/>
</dbReference>
<feature type="transmembrane region" description="Helical" evidence="9">
    <location>
        <begin position="127"/>
        <end position="146"/>
    </location>
</feature>
<feature type="transmembrane region" description="Helical" evidence="9">
    <location>
        <begin position="152"/>
        <end position="176"/>
    </location>
</feature>
<feature type="transmembrane region" description="Helical" evidence="9">
    <location>
        <begin position="304"/>
        <end position="324"/>
    </location>
</feature>
<reference evidence="12 13" key="1">
    <citation type="journal article" date="2016" name="Nat. Commun.">
        <title>Thousands of microbial genomes shed light on interconnected biogeochemical processes in an aquifer system.</title>
        <authorList>
            <person name="Anantharaman K."/>
            <person name="Brown C.T."/>
            <person name="Hug L.A."/>
            <person name="Sharon I."/>
            <person name="Castelle C.J."/>
            <person name="Probst A.J."/>
            <person name="Thomas B.C."/>
            <person name="Singh A."/>
            <person name="Wilkins M.J."/>
            <person name="Karaoz U."/>
            <person name="Brodie E.L."/>
            <person name="Williams K.H."/>
            <person name="Hubbard S.S."/>
            <person name="Banfield J.F."/>
        </authorList>
    </citation>
    <scope>NUCLEOTIDE SEQUENCE [LARGE SCALE GENOMIC DNA]</scope>
    <source>
        <strain evidence="13">RIFCSPLOWO2_12_FULL_64_10</strain>
    </source>
</reference>
<evidence type="ECO:0000256" key="5">
    <source>
        <dbReference type="ARBA" id="ARBA00023049"/>
    </source>
</evidence>
<keyword evidence="1 8" id="KW-0645">Protease</keyword>
<feature type="domain" description="CAAX prenyl protease 1 N-terminal" evidence="11">
    <location>
        <begin position="17"/>
        <end position="181"/>
    </location>
</feature>
<evidence type="ECO:0000256" key="3">
    <source>
        <dbReference type="ARBA" id="ARBA00022801"/>
    </source>
</evidence>
<dbReference type="Gene3D" id="3.30.2010.10">
    <property type="entry name" value="Metalloproteases ('zincins'), catalytic domain"/>
    <property type="match status" value="1"/>
</dbReference>
<dbReference type="EMBL" id="MFKF01000321">
    <property type="protein sequence ID" value="OGG46379.1"/>
    <property type="molecule type" value="Genomic_DNA"/>
</dbReference>
<sequence>MAYGSISQAVSSGQTPKASDFFSPEQIARGKAYRFENRVVYFVSLGIRVGALALLLTTGAGGALRGFVSQMAGHRPWLSALLLSASVLVLLAAVSLPVSLYSGYFHEHAYGLSTQRLPGWFLDYGKSLLVTLAVFVPVGLVLWALIRRFPEAWWLPAWGASGVGTVVLVFVAPILIDPIFHSFRPIQDQDFRQRTLRLAERAGIPVNEVLEMDASRRTRHVNAYFTGLGRTKRIVIYDTLLRGSTPGEAELILAHEMGHWGHNHIYKGIGLSLIGSLVVLLIAHRAVAWAASGGRFGLSGRDDPLALALILLLVTVLNFLSLPVQNAVSRSFEREADMASLALTDRPDTFVEAEKKLAAANLADVEPWWGTYYLFYTHPSVMERIGMALNYKQGGSR</sequence>
<dbReference type="Pfam" id="PF01435">
    <property type="entry name" value="Peptidase_M48"/>
    <property type="match status" value="1"/>
</dbReference>
<evidence type="ECO:0000256" key="4">
    <source>
        <dbReference type="ARBA" id="ARBA00022833"/>
    </source>
</evidence>
<dbReference type="InterPro" id="IPR001915">
    <property type="entry name" value="Peptidase_M48"/>
</dbReference>
<evidence type="ECO:0000259" key="11">
    <source>
        <dbReference type="Pfam" id="PF16491"/>
    </source>
</evidence>
<evidence type="ECO:0000256" key="6">
    <source>
        <dbReference type="PIRSR" id="PIRSR627057-1"/>
    </source>
</evidence>
<evidence type="ECO:0000256" key="8">
    <source>
        <dbReference type="RuleBase" id="RU003983"/>
    </source>
</evidence>
<feature type="transmembrane region" description="Helical" evidence="9">
    <location>
        <begin position="80"/>
        <end position="106"/>
    </location>
</feature>
<keyword evidence="2 7" id="KW-0479">Metal-binding</keyword>
<dbReference type="InterPro" id="IPR032456">
    <property type="entry name" value="Peptidase_M48_N"/>
</dbReference>
<evidence type="ECO:0000256" key="9">
    <source>
        <dbReference type="SAM" id="Phobius"/>
    </source>
</evidence>
<proteinExistence type="inferred from homology"/>
<feature type="active site" description="Proton donor" evidence="6">
    <location>
        <position position="337"/>
    </location>
</feature>
<keyword evidence="9" id="KW-0472">Membrane</keyword>
<name>A0A1F6CB16_HANXR</name>
<feature type="active site" evidence="6">
    <location>
        <position position="256"/>
    </location>
</feature>
<evidence type="ECO:0008006" key="14">
    <source>
        <dbReference type="Google" id="ProtNLM"/>
    </source>
</evidence>
<protein>
    <recommendedName>
        <fullName evidence="14">Peptidase M48</fullName>
    </recommendedName>
</protein>
<evidence type="ECO:0000256" key="7">
    <source>
        <dbReference type="PIRSR" id="PIRSR627057-2"/>
    </source>
</evidence>
<keyword evidence="4 7" id="KW-0862">Zinc</keyword>
<evidence type="ECO:0000256" key="2">
    <source>
        <dbReference type="ARBA" id="ARBA00022723"/>
    </source>
</evidence>
<comment type="caution">
    <text evidence="12">The sequence shown here is derived from an EMBL/GenBank/DDBJ whole genome shotgun (WGS) entry which is preliminary data.</text>
</comment>
<dbReference type="GO" id="GO:0071586">
    <property type="term" value="P:CAAX-box protein processing"/>
    <property type="evidence" value="ECO:0007669"/>
    <property type="project" value="InterPro"/>
</dbReference>
<keyword evidence="9" id="KW-1133">Transmembrane helix</keyword>
<dbReference type="CDD" id="cd07343">
    <property type="entry name" value="M48A_Zmpste24p_like"/>
    <property type="match status" value="1"/>
</dbReference>
<comment type="similarity">
    <text evidence="8">Belongs to the peptidase M48 family.</text>
</comment>
<dbReference type="Pfam" id="PF16491">
    <property type="entry name" value="Peptidase_M48_N"/>
    <property type="match status" value="1"/>
</dbReference>
<dbReference type="Proteomes" id="UP000178606">
    <property type="component" value="Unassembled WGS sequence"/>
</dbReference>
<comment type="cofactor">
    <cofactor evidence="7 8">
        <name>Zn(2+)</name>
        <dbReference type="ChEBI" id="CHEBI:29105"/>
    </cofactor>
    <text evidence="7 8">Binds 1 zinc ion per subunit.</text>
</comment>
<feature type="binding site" evidence="7">
    <location>
        <position position="255"/>
    </location>
    <ligand>
        <name>Zn(2+)</name>
        <dbReference type="ChEBI" id="CHEBI:29105"/>
        <note>catalytic</note>
    </ligand>
</feature>
<evidence type="ECO:0000256" key="1">
    <source>
        <dbReference type="ARBA" id="ARBA00022670"/>
    </source>
</evidence>
<organism evidence="12 13">
    <name type="scientific">Handelsmanbacteria sp. (strain RIFCSPLOWO2_12_FULL_64_10)</name>
    <dbReference type="NCBI Taxonomy" id="1817868"/>
    <lineage>
        <taxon>Bacteria</taxon>
        <taxon>Candidatus Handelsmaniibacteriota</taxon>
    </lineage>
</organism>
<feature type="binding site" evidence="7">
    <location>
        <position position="333"/>
    </location>
    <ligand>
        <name>Zn(2+)</name>
        <dbReference type="ChEBI" id="CHEBI:29105"/>
        <note>catalytic</note>
    </ligand>
</feature>
<keyword evidence="5 8" id="KW-0482">Metalloprotease</keyword>
<evidence type="ECO:0000313" key="12">
    <source>
        <dbReference type="EMBL" id="OGG46379.1"/>
    </source>
</evidence>
<dbReference type="GO" id="GO:0004222">
    <property type="term" value="F:metalloendopeptidase activity"/>
    <property type="evidence" value="ECO:0007669"/>
    <property type="project" value="InterPro"/>
</dbReference>
<feature type="transmembrane region" description="Helical" evidence="9">
    <location>
        <begin position="265"/>
        <end position="284"/>
    </location>
</feature>
<dbReference type="PANTHER" id="PTHR10120">
    <property type="entry name" value="CAAX PRENYL PROTEASE 1"/>
    <property type="match status" value="1"/>
</dbReference>
<gene>
    <name evidence="12" type="ORF">A3F84_03325</name>
</gene>
<accession>A0A1F6CB16</accession>
<evidence type="ECO:0000313" key="13">
    <source>
        <dbReference type="Proteomes" id="UP000178606"/>
    </source>
</evidence>
<feature type="binding site" evidence="7">
    <location>
        <position position="259"/>
    </location>
    <ligand>
        <name>Zn(2+)</name>
        <dbReference type="ChEBI" id="CHEBI:29105"/>
        <note>catalytic</note>
    </ligand>
</feature>
<evidence type="ECO:0000259" key="10">
    <source>
        <dbReference type="Pfam" id="PF01435"/>
    </source>
</evidence>
<feature type="transmembrane region" description="Helical" evidence="9">
    <location>
        <begin position="39"/>
        <end position="60"/>
    </location>
</feature>
<dbReference type="AlphaFoldDB" id="A0A1F6CB16"/>